<evidence type="ECO:0000256" key="3">
    <source>
        <dbReference type="ARBA" id="ARBA00022989"/>
    </source>
</evidence>
<dbReference type="EMBL" id="BARS01037713">
    <property type="protein sequence ID" value="GAG15012.1"/>
    <property type="molecule type" value="Genomic_DNA"/>
</dbReference>
<evidence type="ECO:0000256" key="4">
    <source>
        <dbReference type="ARBA" id="ARBA00023136"/>
    </source>
</evidence>
<dbReference type="InterPro" id="IPR036640">
    <property type="entry name" value="ABC1_TM_sf"/>
</dbReference>
<dbReference type="InterPro" id="IPR027417">
    <property type="entry name" value="P-loop_NTPase"/>
</dbReference>
<organism evidence="7">
    <name type="scientific">marine sediment metagenome</name>
    <dbReference type="NCBI Taxonomy" id="412755"/>
    <lineage>
        <taxon>unclassified sequences</taxon>
        <taxon>metagenomes</taxon>
        <taxon>ecological metagenomes</taxon>
    </lineage>
</organism>
<feature type="domain" description="ABC transporter" evidence="6">
    <location>
        <begin position="137"/>
        <end position="210"/>
    </location>
</feature>
<dbReference type="Gene3D" id="3.40.50.300">
    <property type="entry name" value="P-loop containing nucleotide triphosphate hydrolases"/>
    <property type="match status" value="1"/>
</dbReference>
<protein>
    <recommendedName>
        <fullName evidence="6">ABC transporter domain-containing protein</fullName>
    </recommendedName>
</protein>
<feature type="non-terminal residue" evidence="7">
    <location>
        <position position="225"/>
    </location>
</feature>
<dbReference type="Gene3D" id="1.20.1560.10">
    <property type="entry name" value="ABC transporter type 1, transmembrane domain"/>
    <property type="match status" value="1"/>
</dbReference>
<dbReference type="InterPro" id="IPR039421">
    <property type="entry name" value="Type_1_exporter"/>
</dbReference>
<evidence type="ECO:0000259" key="6">
    <source>
        <dbReference type="Pfam" id="PF00005"/>
    </source>
</evidence>
<keyword evidence="3 5" id="KW-1133">Transmembrane helix</keyword>
<dbReference type="AlphaFoldDB" id="X0VV84"/>
<dbReference type="InterPro" id="IPR003439">
    <property type="entry name" value="ABC_transporter-like_ATP-bd"/>
</dbReference>
<proteinExistence type="predicted"/>
<dbReference type="PANTHER" id="PTHR24221:SF654">
    <property type="entry name" value="ATP-BINDING CASSETTE SUB-FAMILY B MEMBER 6"/>
    <property type="match status" value="1"/>
</dbReference>
<name>X0VV84_9ZZZZ</name>
<keyword evidence="4 5" id="KW-0472">Membrane</keyword>
<comment type="subcellular location">
    <subcellularLocation>
        <location evidence="1">Membrane</location>
        <topology evidence="1">Multi-pass membrane protein</topology>
    </subcellularLocation>
</comment>
<dbReference type="GO" id="GO:0016020">
    <property type="term" value="C:membrane"/>
    <property type="evidence" value="ECO:0007669"/>
    <property type="project" value="UniProtKB-SubCell"/>
</dbReference>
<dbReference type="GO" id="GO:0034040">
    <property type="term" value="F:ATPase-coupled lipid transmembrane transporter activity"/>
    <property type="evidence" value="ECO:0007669"/>
    <property type="project" value="TreeGrafter"/>
</dbReference>
<reference evidence="7" key="1">
    <citation type="journal article" date="2014" name="Front. Microbiol.">
        <title>High frequency of phylogenetically diverse reductive dehalogenase-homologous genes in deep subseafloor sedimentary metagenomes.</title>
        <authorList>
            <person name="Kawai M."/>
            <person name="Futagami T."/>
            <person name="Toyoda A."/>
            <person name="Takaki Y."/>
            <person name="Nishi S."/>
            <person name="Hori S."/>
            <person name="Arai W."/>
            <person name="Tsubouchi T."/>
            <person name="Morono Y."/>
            <person name="Uchiyama I."/>
            <person name="Ito T."/>
            <person name="Fujiyama A."/>
            <person name="Inagaki F."/>
            <person name="Takami H."/>
        </authorList>
    </citation>
    <scope>NUCLEOTIDE SEQUENCE</scope>
    <source>
        <strain evidence="7">Expedition CK06-06</strain>
    </source>
</reference>
<gene>
    <name evidence="7" type="ORF">S01H1_57790</name>
</gene>
<comment type="caution">
    <text evidence="7">The sequence shown here is derived from an EMBL/GenBank/DDBJ whole genome shotgun (WGS) entry which is preliminary data.</text>
</comment>
<dbReference type="PANTHER" id="PTHR24221">
    <property type="entry name" value="ATP-BINDING CASSETTE SUB-FAMILY B"/>
    <property type="match status" value="1"/>
</dbReference>
<accession>X0VV84</accession>
<evidence type="ECO:0000256" key="2">
    <source>
        <dbReference type="ARBA" id="ARBA00022692"/>
    </source>
</evidence>
<dbReference type="GO" id="GO:0005524">
    <property type="term" value="F:ATP binding"/>
    <property type="evidence" value="ECO:0007669"/>
    <property type="project" value="InterPro"/>
</dbReference>
<feature type="transmembrane region" description="Helical" evidence="5">
    <location>
        <begin position="39"/>
        <end position="70"/>
    </location>
</feature>
<evidence type="ECO:0000256" key="5">
    <source>
        <dbReference type="SAM" id="Phobius"/>
    </source>
</evidence>
<dbReference type="Pfam" id="PF00005">
    <property type="entry name" value="ABC_tran"/>
    <property type="match status" value="1"/>
</dbReference>
<sequence>MARENQADSLLEKKTTNLNKALQKQVLSRELLKAVQEPLLTIFMAIGLYIVLVYWRLPLATTMVLAFLLARIVKHVTKVQQQYQEMAILESAYWSLQETIQKTEQAHETTLGSQVPSLKHAIRLDRVSFAYQEDWVLRNASLTFPSGLFTAIVGPSGAGKTTIVDLVTALLRPQQGEIWVDDLPLEEVDIRRWRGMIGYVPQETVLLHDTVLFNVTLGDPELNEE</sequence>
<dbReference type="SUPFAM" id="SSF52540">
    <property type="entry name" value="P-loop containing nucleoside triphosphate hydrolases"/>
    <property type="match status" value="1"/>
</dbReference>
<evidence type="ECO:0000256" key="1">
    <source>
        <dbReference type="ARBA" id="ARBA00004141"/>
    </source>
</evidence>
<dbReference type="GO" id="GO:0016887">
    <property type="term" value="F:ATP hydrolysis activity"/>
    <property type="evidence" value="ECO:0007669"/>
    <property type="project" value="InterPro"/>
</dbReference>
<evidence type="ECO:0000313" key="7">
    <source>
        <dbReference type="EMBL" id="GAG15012.1"/>
    </source>
</evidence>
<keyword evidence="2 5" id="KW-0812">Transmembrane</keyword>